<evidence type="ECO:0000256" key="4">
    <source>
        <dbReference type="ARBA" id="ARBA00022692"/>
    </source>
</evidence>
<accession>A0A7J7JI49</accession>
<dbReference type="GO" id="GO:0004100">
    <property type="term" value="F:chitin synthase activity"/>
    <property type="evidence" value="ECO:0007669"/>
    <property type="project" value="UniProtKB-EC"/>
</dbReference>
<keyword evidence="3" id="KW-0328">Glycosyltransferase</keyword>
<dbReference type="InterPro" id="IPR004835">
    <property type="entry name" value="Chitin_synth"/>
</dbReference>
<dbReference type="Gene3D" id="3.90.550.10">
    <property type="entry name" value="Spore Coat Polysaccharide Biosynthesis Protein SpsA, Chain A"/>
    <property type="match status" value="1"/>
</dbReference>
<comment type="subcellular location">
    <subcellularLocation>
        <location evidence="1">Membrane</location>
        <topology evidence="1">Multi-pass membrane protein</topology>
    </subcellularLocation>
</comment>
<evidence type="ECO:0000313" key="8">
    <source>
        <dbReference type="EMBL" id="KAF6025291.1"/>
    </source>
</evidence>
<feature type="transmembrane region" description="Helical" evidence="7">
    <location>
        <begin position="381"/>
        <end position="403"/>
    </location>
</feature>
<dbReference type="Pfam" id="PF03142">
    <property type="entry name" value="Chitin_synth_2"/>
    <property type="match status" value="1"/>
</dbReference>
<evidence type="ECO:0000256" key="6">
    <source>
        <dbReference type="ARBA" id="ARBA00023136"/>
    </source>
</evidence>
<comment type="caution">
    <text evidence="8">The sequence shown here is derived from an EMBL/GenBank/DDBJ whole genome shotgun (WGS) entry which is preliminary data.</text>
</comment>
<evidence type="ECO:0000256" key="1">
    <source>
        <dbReference type="ARBA" id="ARBA00004141"/>
    </source>
</evidence>
<reference evidence="8" key="1">
    <citation type="submission" date="2020-06" db="EMBL/GenBank/DDBJ databases">
        <title>Draft genome of Bugula neritina, a colonial animal packing powerful symbionts and potential medicines.</title>
        <authorList>
            <person name="Rayko M."/>
        </authorList>
    </citation>
    <scope>NUCLEOTIDE SEQUENCE [LARGE SCALE GENOMIC DNA]</scope>
    <source>
        <strain evidence="8">Kwan_BN1</strain>
    </source>
</reference>
<dbReference type="PANTHER" id="PTHR22914">
    <property type="entry name" value="CHITIN SYNTHASE"/>
    <property type="match status" value="1"/>
</dbReference>
<keyword evidence="4 7" id="KW-0812">Transmembrane</keyword>
<dbReference type="Proteomes" id="UP000593567">
    <property type="component" value="Unassembled WGS sequence"/>
</dbReference>
<keyword evidence="6 7" id="KW-0472">Membrane</keyword>
<dbReference type="OrthoDB" id="370884at2759"/>
<evidence type="ECO:0000256" key="7">
    <source>
        <dbReference type="SAM" id="Phobius"/>
    </source>
</evidence>
<feature type="transmembrane region" description="Helical" evidence="7">
    <location>
        <begin position="443"/>
        <end position="462"/>
    </location>
</feature>
<evidence type="ECO:0000313" key="9">
    <source>
        <dbReference type="Proteomes" id="UP000593567"/>
    </source>
</evidence>
<feature type="transmembrane region" description="Helical" evidence="7">
    <location>
        <begin position="410"/>
        <end position="431"/>
    </location>
</feature>
<dbReference type="SUPFAM" id="SSF53448">
    <property type="entry name" value="Nucleotide-diphospho-sugar transferases"/>
    <property type="match status" value="1"/>
</dbReference>
<dbReference type="PANTHER" id="PTHR22914:SF42">
    <property type="entry name" value="CHITIN SYNTHASE"/>
    <property type="match status" value="1"/>
</dbReference>
<evidence type="ECO:0000256" key="5">
    <source>
        <dbReference type="ARBA" id="ARBA00022989"/>
    </source>
</evidence>
<evidence type="ECO:0000256" key="2">
    <source>
        <dbReference type="ARBA" id="ARBA00012543"/>
    </source>
</evidence>
<feature type="transmembrane region" description="Helical" evidence="7">
    <location>
        <begin position="557"/>
        <end position="577"/>
    </location>
</feature>
<feature type="transmembrane region" description="Helical" evidence="7">
    <location>
        <begin position="355"/>
        <end position="375"/>
    </location>
</feature>
<gene>
    <name evidence="8" type="ORF">EB796_016411</name>
</gene>
<dbReference type="GO" id="GO:0006031">
    <property type="term" value="P:chitin biosynthetic process"/>
    <property type="evidence" value="ECO:0007669"/>
    <property type="project" value="TreeGrafter"/>
</dbReference>
<feature type="transmembrane region" description="Helical" evidence="7">
    <location>
        <begin position="604"/>
        <end position="625"/>
    </location>
</feature>
<proteinExistence type="predicted"/>
<keyword evidence="5 7" id="KW-1133">Transmembrane helix</keyword>
<keyword evidence="3" id="KW-0808">Transferase</keyword>
<name>A0A7J7JI49_BUGNE</name>
<dbReference type="GO" id="GO:0071944">
    <property type="term" value="C:cell periphery"/>
    <property type="evidence" value="ECO:0007669"/>
    <property type="project" value="TreeGrafter"/>
</dbReference>
<dbReference type="GO" id="GO:0016020">
    <property type="term" value="C:membrane"/>
    <property type="evidence" value="ECO:0007669"/>
    <property type="project" value="UniProtKB-SubCell"/>
</dbReference>
<protein>
    <recommendedName>
        <fullName evidence="2">chitin synthase</fullName>
        <ecNumber evidence="2">2.4.1.16</ecNumber>
    </recommendedName>
</protein>
<evidence type="ECO:0000256" key="3">
    <source>
        <dbReference type="ARBA" id="ARBA00022676"/>
    </source>
</evidence>
<organism evidence="8 9">
    <name type="scientific">Bugula neritina</name>
    <name type="common">Brown bryozoan</name>
    <name type="synonym">Sertularia neritina</name>
    <dbReference type="NCBI Taxonomy" id="10212"/>
    <lineage>
        <taxon>Eukaryota</taxon>
        <taxon>Metazoa</taxon>
        <taxon>Spiralia</taxon>
        <taxon>Lophotrochozoa</taxon>
        <taxon>Bryozoa</taxon>
        <taxon>Gymnolaemata</taxon>
        <taxon>Cheilostomatida</taxon>
        <taxon>Flustrina</taxon>
        <taxon>Buguloidea</taxon>
        <taxon>Bugulidae</taxon>
        <taxon>Bugula</taxon>
    </lineage>
</organism>
<dbReference type="EMBL" id="VXIV02002476">
    <property type="protein sequence ID" value="KAF6025291.1"/>
    <property type="molecule type" value="Genomic_DNA"/>
</dbReference>
<keyword evidence="9" id="KW-1185">Reference proteome</keyword>
<dbReference type="InterPro" id="IPR029044">
    <property type="entry name" value="Nucleotide-diphossugar_trans"/>
</dbReference>
<dbReference type="EC" id="2.4.1.16" evidence="2"/>
<dbReference type="AlphaFoldDB" id="A0A7J7JI49"/>
<sequence length="748" mass="85298">MYKPCCDLHLQGHSTNNNNDNTTATPMIYVCATMWHETKNEMLQMLKSIFRLDEDQATKRNSNKILNEFGGGSTHPDYYDFEVHIMFDDAMKLSQKNDWELNEFVINFVKTVNTAASSLYKRAVKLAPPVKMVTPYGGKLIYTLPGDNKMVVHLKDKNKIRHRKRWSQIMYMYYLLGFKNLGDVELSDTPQTSCKKHQQRAEIFRRMPESAIAKNENTFLLALDGDVDFKPEALQLLVDRLRKNEKVGVVCGRIHPIGTGHWLQKAAEHVMGCVLCAPGCFSLFRASALMDDNVMKTYSTEPTEARHYVQYDQGEDRWLSTLLLQKGYRVEYVAASDAFTYAPEDFKVFRLSPTWAYILALVPPVIYVIICFTTMPNTQIAAAAILSALYAIVMMAVMIGSIVSIASQGFLSPAGFFLVLLSAVFIISAILHPREFFDIVPGLLYYITIPSGYLLLIIYSMVNMNIVSWGTRETTKQTKMCCGSNKQLQEDNSRTLHMILEKVDRLEGQTAIYDNIDSSNTYASAHPLYDRYLKPIEQDPGKEAHIADQLKQMRNSVCFAFFMLNALWIAIIFFLQIRISDIAHLLTVTYIYMGQGMTLTLEPLTLVFLTIFGITLILQFLAMLWHRWATLRHIMSATELTLMCNQKVNQVTEAEDIARELQRTNTLEEGTHRRQLSLKNRFDKRLTAIGRDLETSGEYANLPAQQWHKEYGTKANTLQARVQRLSKRSKAPAKLTLLPAETTATERV</sequence>